<keyword evidence="2" id="KW-1185">Reference proteome</keyword>
<dbReference type="EMBL" id="SMTL01000003">
    <property type="protein sequence ID" value="TDK35681.1"/>
    <property type="molecule type" value="Genomic_DNA"/>
</dbReference>
<name>A0A4R5UI61_9HYPH</name>
<dbReference type="Proteomes" id="UP000295238">
    <property type="component" value="Unassembled WGS sequence"/>
</dbReference>
<dbReference type="AlphaFoldDB" id="A0A4R5UI61"/>
<proteinExistence type="predicted"/>
<comment type="caution">
    <text evidence="1">The sequence shown here is derived from an EMBL/GenBank/DDBJ whole genome shotgun (WGS) entry which is preliminary data.</text>
</comment>
<gene>
    <name evidence="1" type="ORF">E2F50_12970</name>
</gene>
<accession>A0A4R5UI61</accession>
<reference evidence="1 2" key="1">
    <citation type="submission" date="2019-03" db="EMBL/GenBank/DDBJ databases">
        <title>Rhizobium sp. nov., an bacterium isolated from biocrust in Mu Us Desert.</title>
        <authorList>
            <person name="Lixiong L."/>
        </authorList>
    </citation>
    <scope>NUCLEOTIDE SEQUENCE [LARGE SCALE GENOMIC DNA]</scope>
    <source>
        <strain evidence="1 2">SPY-1</strain>
    </source>
</reference>
<protein>
    <submittedName>
        <fullName evidence="1">Periplasmic heavy metal sensor</fullName>
    </submittedName>
</protein>
<organism evidence="1 2">
    <name type="scientific">Rhizobium deserti</name>
    <dbReference type="NCBI Taxonomy" id="2547961"/>
    <lineage>
        <taxon>Bacteria</taxon>
        <taxon>Pseudomonadati</taxon>
        <taxon>Pseudomonadota</taxon>
        <taxon>Alphaproteobacteria</taxon>
        <taxon>Hyphomicrobiales</taxon>
        <taxon>Rhizobiaceae</taxon>
        <taxon>Rhizobium/Agrobacterium group</taxon>
        <taxon>Rhizobium</taxon>
    </lineage>
</organism>
<evidence type="ECO:0000313" key="1">
    <source>
        <dbReference type="EMBL" id="TDK35681.1"/>
    </source>
</evidence>
<evidence type="ECO:0000313" key="2">
    <source>
        <dbReference type="Proteomes" id="UP000295238"/>
    </source>
</evidence>
<sequence length="88" mass="10066">MDATREHVQHYVVARRVRTTAAELIKAPHLDLAALKVVLDEARRADFEVRPAVEEEALNFAATLSLEDRQHLAEAIAERNDRIRRRSP</sequence>